<proteinExistence type="predicted"/>
<dbReference type="KEGG" id="run:DR864_05410"/>
<accession>A0A344TEZ0</accession>
<feature type="domain" description="Secretion system C-terminal sorting" evidence="4">
    <location>
        <begin position="776"/>
        <end position="848"/>
    </location>
</feature>
<dbReference type="InterPro" id="IPR026444">
    <property type="entry name" value="Secre_tail"/>
</dbReference>
<dbReference type="InterPro" id="IPR005181">
    <property type="entry name" value="SASA"/>
</dbReference>
<reference evidence="5 6" key="1">
    <citation type="submission" date="2018-07" db="EMBL/GenBank/DDBJ databases">
        <title>Genome sequencing of Runella.</title>
        <authorList>
            <person name="Baek M.-G."/>
            <person name="Yi H."/>
        </authorList>
    </citation>
    <scope>NUCLEOTIDE SEQUENCE [LARGE SCALE GENOMIC DNA]</scope>
    <source>
        <strain evidence="5 6">HYN0085</strain>
    </source>
</reference>
<dbReference type="AlphaFoldDB" id="A0A344TEZ0"/>
<evidence type="ECO:0000259" key="4">
    <source>
        <dbReference type="Pfam" id="PF18962"/>
    </source>
</evidence>
<gene>
    <name evidence="5" type="ORF">DR864_05410</name>
</gene>
<name>A0A344TEZ0_9BACT</name>
<dbReference type="OrthoDB" id="1488710at2"/>
<dbReference type="GO" id="GO:0016788">
    <property type="term" value="F:hydrolase activity, acting on ester bonds"/>
    <property type="evidence" value="ECO:0007669"/>
    <property type="project" value="UniProtKB-ARBA"/>
</dbReference>
<evidence type="ECO:0000256" key="1">
    <source>
        <dbReference type="ARBA" id="ARBA00022801"/>
    </source>
</evidence>
<feature type="domain" description="Sialate O-acetylesterase" evidence="3">
    <location>
        <begin position="134"/>
        <end position="372"/>
    </location>
</feature>
<keyword evidence="2" id="KW-0812">Transmembrane</keyword>
<keyword evidence="6" id="KW-1185">Reference proteome</keyword>
<dbReference type="NCBIfam" id="TIGR04183">
    <property type="entry name" value="Por_Secre_tail"/>
    <property type="match status" value="1"/>
</dbReference>
<keyword evidence="2" id="KW-1133">Transmembrane helix</keyword>
<evidence type="ECO:0000259" key="3">
    <source>
        <dbReference type="Pfam" id="PF03629"/>
    </source>
</evidence>
<keyword evidence="2" id="KW-0472">Membrane</keyword>
<feature type="transmembrane region" description="Helical" evidence="2">
    <location>
        <begin position="12"/>
        <end position="32"/>
    </location>
</feature>
<evidence type="ECO:0008006" key="7">
    <source>
        <dbReference type="Google" id="ProtNLM"/>
    </source>
</evidence>
<evidence type="ECO:0000313" key="5">
    <source>
        <dbReference type="EMBL" id="AXE17211.1"/>
    </source>
</evidence>
<dbReference type="RefSeq" id="WP_114065997.1">
    <property type="nucleotide sequence ID" value="NZ_CP030850.1"/>
</dbReference>
<dbReference type="InterPro" id="IPR036514">
    <property type="entry name" value="SGNH_hydro_sf"/>
</dbReference>
<evidence type="ECO:0000313" key="6">
    <source>
        <dbReference type="Proteomes" id="UP000251993"/>
    </source>
</evidence>
<evidence type="ECO:0000256" key="2">
    <source>
        <dbReference type="SAM" id="Phobius"/>
    </source>
</evidence>
<protein>
    <recommendedName>
        <fullName evidence="7">T9SS C-terminal target domain-containing protein</fullName>
    </recommendedName>
</protein>
<dbReference type="EMBL" id="CP030850">
    <property type="protein sequence ID" value="AXE17211.1"/>
    <property type="molecule type" value="Genomic_DNA"/>
</dbReference>
<dbReference type="Gene3D" id="3.40.50.1110">
    <property type="entry name" value="SGNH hydrolase"/>
    <property type="match status" value="1"/>
</dbReference>
<keyword evidence="1" id="KW-0378">Hydrolase</keyword>
<sequence length="853" mass="92668">MLRVRNCLKKSIVRCCLFSAFFPVFAIIPVFSQVGISFPTSRLVFQRSANNSATFVVSGTYQQSIPDQVEAALVPFATGQGTATNWQIVEKAPVGGIYSGTISGGGGWYKLKVRVIRNGKVTDSTEVERIGIGEVFLIAGQSNARGIQNYGAPAANDDRVSCFNYLNSSFDPNELPEPTFSHLNADSYIAPYGYSAWSWGALGDLLVSRFNVPVLFYNVALEGTTSRSWRESSTGYASNPYTGGVYINQLPYSQFKVVLRQFTSLTGVRAVLWHQGESDTQFNLSESEIVSNLQQVIGQSRNDAGQNISWVVSKVSYNTYASKAVINAQNTVINSTSNVFEGPSTDNIQIPRPDGVHMQGNALTTLAQQWNQSLNSNFFNQSNPIAPLLLPVIKVACTDDSRVKLIAEGNFTEVSWNNGERNNTILANNGVYRVKVKDAFGHFMYSSSVSVGDNTRRALPKPATPSILTNGNLVFCEGGNVAFSTPQAAGYRWSNGATSQSIVVGDGANYSVQIKDEKGCWSDFSGSVKATVNPVPSVPSVTAKGPLTFCADQSVTLAVEENSVLSTSTVLEWNSGQKTGTIVIKQSGDYAVRAVNQYNCASAYSKTLTVTVNPLPSTPTIAADGVLRFCEGSKVTLSTDSFLPTVWNEQYSTQKLTVTASGRYTARVTDTWGCKSLPSKEVAVEVNPVPARPIITKAGPFAIAAEGNYLSNINFRWNQEGGSQTTVTTQNILKPSQTGNYTVVAFYDLDASNTCASLPSFVYSFVFDFANNGLSVYPNPSRDGIFSVETYKDVKNARLQLMNAEGKQVYEESVPELIGPMSLKFPSLTPGMYFLRIQGENQIPLTKKLWFVP</sequence>
<dbReference type="Proteomes" id="UP000251993">
    <property type="component" value="Chromosome"/>
</dbReference>
<organism evidence="5 6">
    <name type="scientific">Runella rosea</name>
    <dbReference type="NCBI Taxonomy" id="2259595"/>
    <lineage>
        <taxon>Bacteria</taxon>
        <taxon>Pseudomonadati</taxon>
        <taxon>Bacteroidota</taxon>
        <taxon>Cytophagia</taxon>
        <taxon>Cytophagales</taxon>
        <taxon>Spirosomataceae</taxon>
        <taxon>Runella</taxon>
    </lineage>
</organism>
<dbReference type="SUPFAM" id="SSF52266">
    <property type="entry name" value="SGNH hydrolase"/>
    <property type="match status" value="1"/>
</dbReference>
<dbReference type="Pfam" id="PF03629">
    <property type="entry name" value="SASA"/>
    <property type="match status" value="1"/>
</dbReference>
<dbReference type="Pfam" id="PF18962">
    <property type="entry name" value="Por_Secre_tail"/>
    <property type="match status" value="1"/>
</dbReference>